<dbReference type="CDD" id="cd01852">
    <property type="entry name" value="AIG1"/>
    <property type="match status" value="2"/>
</dbReference>
<name>A0A8J7NK20_ATRSP</name>
<evidence type="ECO:0000256" key="2">
    <source>
        <dbReference type="ARBA" id="ARBA00022741"/>
    </source>
</evidence>
<feature type="non-terminal residue" evidence="7">
    <location>
        <position position="854"/>
    </location>
</feature>
<organism evidence="7 8">
    <name type="scientific">Atractosteus spatula</name>
    <name type="common">Alligator gar</name>
    <name type="synonym">Lepisosteus spatula</name>
    <dbReference type="NCBI Taxonomy" id="7917"/>
    <lineage>
        <taxon>Eukaryota</taxon>
        <taxon>Metazoa</taxon>
        <taxon>Chordata</taxon>
        <taxon>Craniata</taxon>
        <taxon>Vertebrata</taxon>
        <taxon>Euteleostomi</taxon>
        <taxon>Actinopterygii</taxon>
        <taxon>Neopterygii</taxon>
        <taxon>Holostei</taxon>
        <taxon>Semionotiformes</taxon>
        <taxon>Lepisosteidae</taxon>
        <taxon>Atractosteus</taxon>
    </lineage>
</organism>
<feature type="domain" description="AIG1-type G" evidence="6">
    <location>
        <begin position="169"/>
        <end position="371"/>
    </location>
</feature>
<keyword evidence="8" id="KW-1185">Reference proteome</keyword>
<dbReference type="FunFam" id="3.40.50.300:FF:002274">
    <property type="entry name" value="Si:dkeyp-69e1.8"/>
    <property type="match status" value="2"/>
</dbReference>
<feature type="compositionally biased region" description="Low complexity" evidence="5">
    <location>
        <begin position="392"/>
        <end position="403"/>
    </location>
</feature>
<evidence type="ECO:0000256" key="1">
    <source>
        <dbReference type="ARBA" id="ARBA00008535"/>
    </source>
</evidence>
<dbReference type="PANTHER" id="PTHR10903">
    <property type="entry name" value="GTPASE, IMAP FAMILY MEMBER-RELATED"/>
    <property type="match status" value="1"/>
</dbReference>
<dbReference type="Proteomes" id="UP000736164">
    <property type="component" value="Unassembled WGS sequence"/>
</dbReference>
<keyword evidence="3" id="KW-0342">GTP-binding</keyword>
<keyword evidence="4" id="KW-0175">Coiled coil</keyword>
<evidence type="ECO:0000256" key="3">
    <source>
        <dbReference type="ARBA" id="ARBA00023134"/>
    </source>
</evidence>
<dbReference type="EMBL" id="JAAWVO010016170">
    <property type="protein sequence ID" value="MBN3314570.1"/>
    <property type="molecule type" value="Genomic_DNA"/>
</dbReference>
<dbReference type="SUPFAM" id="SSF52540">
    <property type="entry name" value="P-loop containing nucleoside triphosphate hydrolases"/>
    <property type="match status" value="2"/>
</dbReference>
<dbReference type="InterPro" id="IPR027417">
    <property type="entry name" value="P-loop_NTPase"/>
</dbReference>
<dbReference type="PANTHER" id="PTHR10903:SF167">
    <property type="entry name" value="GTPASE IMAP FAMILY MEMBER 6-RELATED"/>
    <property type="match status" value="1"/>
</dbReference>
<dbReference type="PROSITE" id="PS51720">
    <property type="entry name" value="G_AIG1"/>
    <property type="match status" value="2"/>
</dbReference>
<comment type="similarity">
    <text evidence="1">Belongs to the TRAFAC class TrmE-Era-EngA-EngB-Septin-like GTPase superfamily. AIG1/Toc34/Toc159-like paraseptin GTPase family. IAN subfamily.</text>
</comment>
<reference evidence="7" key="1">
    <citation type="journal article" date="2021" name="Cell">
        <title>Tracing the genetic footprints of vertebrate landing in non-teleost ray-finned fishes.</title>
        <authorList>
            <person name="Bi X."/>
            <person name="Wang K."/>
            <person name="Yang L."/>
            <person name="Pan H."/>
            <person name="Jiang H."/>
            <person name="Wei Q."/>
            <person name="Fang M."/>
            <person name="Yu H."/>
            <person name="Zhu C."/>
            <person name="Cai Y."/>
            <person name="He Y."/>
            <person name="Gan X."/>
            <person name="Zeng H."/>
            <person name="Yu D."/>
            <person name="Zhu Y."/>
            <person name="Jiang H."/>
            <person name="Qiu Q."/>
            <person name="Yang H."/>
            <person name="Zhang Y.E."/>
            <person name="Wang W."/>
            <person name="Zhu M."/>
            <person name="He S."/>
            <person name="Zhang G."/>
        </authorList>
    </citation>
    <scope>NUCLEOTIDE SEQUENCE</scope>
    <source>
        <strain evidence="7">Allg_001</strain>
    </source>
</reference>
<sequence>MRNDPQQIRQEVVYSVSLCPPGPHALLLVINLDSDTDWRSVKERLELLSERVWRHTIVLFTWGDRLRPITIEQHIERRGKELQWVVEKCGNRYHVLNNKNSGDCTQVTELLEKIEDMVAGNYGLYFTTDIDQLYTVLETYNREIEKLRQREEERQRETEELRQKLQPRPSELRLVLLGRTGAGKSASGNTLLGSTQFPSWPSLSAVTQTCERRRGEAAGRQLSVIDTPDLLDSRGCQRDVCLEVRRCLLLSSPGPHVFLLVLRARRFTDEEKGALLTVTEVFGEAVLNHTVILFTHGDSLGQETVQQYVDTQGRDLQQLLESCGNRYHVLNNMDTGDRTQVTQLLEKIEDMVAGNMSEVEPRLQPHPSEQRLVLLGRTGAGKSAAGNTILGSEEFPSEASSSAVTQESRKRTGQVSGRRVTVVDTPDWLHAGLSEGDRRRDVGLCVNLSAPGPHAFLLVTPLGRSTGEDRRTLETVLEIFGERALGHTMVLFTHADELTSRTLEEFVHTGSRELQWLLEKCGSRYHALNNKDRGGTQVTELLEKIEELVAGNRDTEMYQEAQKQLQILREREEERLREKHQKELQNFLRRMEEEIQTREEKIRALEEKIAELEERLREERDEGRFFHLRNIARLPPMLSLTVAEKLINTFVFSRIDYCNALLAGVSKSTLNKLQSVQTSAARILTRSSGSDHISPYLSELLSPYSPPRNLRSANSVLLTVPQAPLHSWGDRAFSCSAHKLWNSLPKDIGTSELLSPYSPPHNLRSANSALLTVPQAPLHSLGDRAFSCSAPKLWNSLPKDIRESPSLNSFRSRLQTLFFRKAFTELVPFFTPLLFLIPRSTLCSVCCSCVLSCV</sequence>
<proteinExistence type="inferred from homology"/>
<keyword evidence="2" id="KW-0547">Nucleotide-binding</keyword>
<dbReference type="GO" id="GO:0005525">
    <property type="term" value="F:GTP binding"/>
    <property type="evidence" value="ECO:0007669"/>
    <property type="project" value="UniProtKB-KW"/>
</dbReference>
<evidence type="ECO:0000256" key="5">
    <source>
        <dbReference type="SAM" id="MobiDB-lite"/>
    </source>
</evidence>
<dbReference type="Gene3D" id="3.40.50.300">
    <property type="entry name" value="P-loop containing nucleotide triphosphate hydrolases"/>
    <property type="match status" value="3"/>
</dbReference>
<evidence type="ECO:0000259" key="6">
    <source>
        <dbReference type="PROSITE" id="PS51720"/>
    </source>
</evidence>
<dbReference type="AlphaFoldDB" id="A0A8J7NK20"/>
<feature type="coiled-coil region" evidence="4">
    <location>
        <begin position="130"/>
        <end position="164"/>
    </location>
</feature>
<feature type="region of interest" description="Disordered" evidence="5">
    <location>
        <begin position="385"/>
        <end position="417"/>
    </location>
</feature>
<feature type="domain" description="AIG1-type G" evidence="6">
    <location>
        <begin position="372"/>
        <end position="566"/>
    </location>
</feature>
<dbReference type="Pfam" id="PF04548">
    <property type="entry name" value="AIG1"/>
    <property type="match status" value="3"/>
</dbReference>
<protein>
    <submittedName>
        <fullName evidence="7">GIMA8 GTPase</fullName>
    </submittedName>
</protein>
<dbReference type="InterPro" id="IPR006703">
    <property type="entry name" value="G_AIG1"/>
</dbReference>
<evidence type="ECO:0000313" key="8">
    <source>
        <dbReference type="Proteomes" id="UP000736164"/>
    </source>
</evidence>
<feature type="coiled-coil region" evidence="4">
    <location>
        <begin position="558"/>
        <end position="622"/>
    </location>
</feature>
<dbReference type="InterPro" id="IPR045058">
    <property type="entry name" value="GIMA/IAN/Toc"/>
</dbReference>
<feature type="non-terminal residue" evidence="7">
    <location>
        <position position="1"/>
    </location>
</feature>
<evidence type="ECO:0000313" key="7">
    <source>
        <dbReference type="EMBL" id="MBN3314570.1"/>
    </source>
</evidence>
<evidence type="ECO:0000256" key="4">
    <source>
        <dbReference type="SAM" id="Coils"/>
    </source>
</evidence>
<gene>
    <name evidence="7" type="primary">Gimap8_2</name>
    <name evidence="7" type="ORF">GTO95_0015374</name>
</gene>
<accession>A0A8J7NK20</accession>
<comment type="caution">
    <text evidence="7">The sequence shown here is derived from an EMBL/GenBank/DDBJ whole genome shotgun (WGS) entry which is preliminary data.</text>
</comment>